<dbReference type="PROSITE" id="PS51211">
    <property type="entry name" value="VITELLOGENIN"/>
    <property type="match status" value="1"/>
</dbReference>
<evidence type="ECO:0000259" key="9">
    <source>
        <dbReference type="PROSITE" id="PS51211"/>
    </source>
</evidence>
<evidence type="ECO:0000256" key="3">
    <source>
        <dbReference type="ARBA" id="ARBA00022761"/>
    </source>
</evidence>
<dbReference type="SUPFAM" id="SSF56968">
    <property type="entry name" value="Lipovitellin-phosvitin complex, beta-sheet shell regions"/>
    <property type="match status" value="3"/>
</dbReference>
<dbReference type="PANTHER" id="PTHR23345">
    <property type="entry name" value="VITELLOGENIN-RELATED"/>
    <property type="match status" value="1"/>
</dbReference>
<keyword evidence="4 6" id="KW-1015">Disulfide bond</keyword>
<comment type="caution">
    <text evidence="6">Lacks conserved residue(s) required for the propagation of feature annotation.</text>
</comment>
<dbReference type="Ensembl" id="ENSPRET00000020410.1">
    <property type="protein sequence ID" value="ENSPREP00000020196.1"/>
    <property type="gene ID" value="ENSPREG00000013593.1"/>
</dbReference>
<dbReference type="Gene3D" id="2.30.230.10">
    <property type="entry name" value="Lipovitellin, beta-sheet shell regions, chain A"/>
    <property type="match status" value="1"/>
</dbReference>
<dbReference type="AlphaFoldDB" id="A0A3P9PE17"/>
<evidence type="ECO:0000256" key="2">
    <source>
        <dbReference type="ARBA" id="ARBA00022729"/>
    </source>
</evidence>
<evidence type="ECO:0000256" key="1">
    <source>
        <dbReference type="ARBA" id="ARBA00022553"/>
    </source>
</evidence>
<dbReference type="InterPro" id="IPR011030">
    <property type="entry name" value="Lipovitellin_superhlx_dom"/>
</dbReference>
<accession>A0A3P9PE17</accession>
<evidence type="ECO:0000256" key="6">
    <source>
        <dbReference type="PROSITE-ProRule" id="PRU00557"/>
    </source>
</evidence>
<dbReference type="SUPFAM" id="SSF48431">
    <property type="entry name" value="Lipovitellin-phosvitin complex, superhelical domain"/>
    <property type="match status" value="1"/>
</dbReference>
<protein>
    <submittedName>
        <fullName evidence="10">Vitellogenin 3, phosvitinless</fullName>
    </submittedName>
</protein>
<dbReference type="Pfam" id="PF01347">
    <property type="entry name" value="Vitellogenin_N"/>
    <property type="match status" value="1"/>
</dbReference>
<dbReference type="InterPro" id="IPR037088">
    <property type="entry name" value="Vitellinogen_b-sht_shell_sf"/>
</dbReference>
<dbReference type="InterPro" id="IPR015816">
    <property type="entry name" value="Vitellinogen_b-sht_N"/>
</dbReference>
<reference evidence="10" key="2">
    <citation type="submission" date="2025-08" db="UniProtKB">
        <authorList>
            <consortium name="Ensembl"/>
        </authorList>
    </citation>
    <scope>IDENTIFICATION</scope>
    <source>
        <strain evidence="10">Guanapo</strain>
    </source>
</reference>
<feature type="chain" id="PRO_5018201355" evidence="8">
    <location>
        <begin position="16"/>
        <end position="1264"/>
    </location>
</feature>
<dbReference type="Gene3D" id="2.20.80.10">
    <property type="entry name" value="Lipovitellin-phosvitin complex, chain A, domain 4"/>
    <property type="match status" value="1"/>
</dbReference>
<dbReference type="PANTHER" id="PTHR23345:SF29">
    <property type="entry name" value="VITELLOGENIN 3, PHOSVITINLESS"/>
    <property type="match status" value="1"/>
</dbReference>
<dbReference type="InterPro" id="IPR015819">
    <property type="entry name" value="Lipid_transp_b-sht_shell"/>
</dbReference>
<reference evidence="10" key="3">
    <citation type="submission" date="2025-09" db="UniProtKB">
        <authorList>
            <consortium name="Ensembl"/>
        </authorList>
    </citation>
    <scope>IDENTIFICATION</scope>
    <source>
        <strain evidence="10">Guanapo</strain>
    </source>
</reference>
<feature type="domain" description="Vitellogenin" evidence="9">
    <location>
        <begin position="24"/>
        <end position="662"/>
    </location>
</feature>
<dbReference type="Gene3D" id="2.20.90.10">
    <property type="entry name" value="Vitellinogen, beta-sheet shell domain"/>
    <property type="match status" value="1"/>
</dbReference>
<dbReference type="InterPro" id="IPR001747">
    <property type="entry name" value="Vitellogenin_N"/>
</dbReference>
<dbReference type="GO" id="GO:0045735">
    <property type="term" value="F:nutrient reservoir activity"/>
    <property type="evidence" value="ECO:0007669"/>
    <property type="project" value="UniProtKB-KW"/>
</dbReference>
<keyword evidence="2 8" id="KW-0732">Signal</keyword>
<dbReference type="SMART" id="SM01170">
    <property type="entry name" value="DUF1944"/>
    <property type="match status" value="1"/>
</dbReference>
<dbReference type="Gene3D" id="2.20.50.20">
    <property type="entry name" value="Lipovitellin. Chain A, domain 3"/>
    <property type="match status" value="1"/>
</dbReference>
<dbReference type="InterPro" id="IPR015255">
    <property type="entry name" value="Vitellinogen_open_b-sht"/>
</dbReference>
<evidence type="ECO:0000256" key="7">
    <source>
        <dbReference type="SAM" id="MobiDB-lite"/>
    </source>
</evidence>
<evidence type="ECO:0000256" key="4">
    <source>
        <dbReference type="ARBA" id="ARBA00023157"/>
    </source>
</evidence>
<dbReference type="Proteomes" id="UP000242638">
    <property type="component" value="Unassembled WGS sequence"/>
</dbReference>
<proteinExistence type="predicted"/>
<keyword evidence="5" id="KW-0325">Glycoprotein</keyword>
<dbReference type="GeneTree" id="ENSGT00530000064273"/>
<name>A0A3P9PE17_POERE</name>
<keyword evidence="11" id="KW-1185">Reference proteome</keyword>
<dbReference type="InterPro" id="IPR015258">
    <property type="entry name" value="Vitellinogen_b-sht_shell"/>
</dbReference>
<feature type="compositionally biased region" description="Basic and acidic residues" evidence="7">
    <location>
        <begin position="1044"/>
        <end position="1053"/>
    </location>
</feature>
<feature type="disulfide bond" evidence="6">
    <location>
        <begin position="162"/>
        <end position="188"/>
    </location>
</feature>
<organism evidence="10 11">
    <name type="scientific">Poecilia reticulata</name>
    <name type="common">Guppy</name>
    <name type="synonym">Acanthophacelus reticulatus</name>
    <dbReference type="NCBI Taxonomy" id="8081"/>
    <lineage>
        <taxon>Eukaryota</taxon>
        <taxon>Metazoa</taxon>
        <taxon>Chordata</taxon>
        <taxon>Craniata</taxon>
        <taxon>Vertebrata</taxon>
        <taxon>Euteleostomi</taxon>
        <taxon>Actinopterygii</taxon>
        <taxon>Neopterygii</taxon>
        <taxon>Teleostei</taxon>
        <taxon>Neoteleostei</taxon>
        <taxon>Acanthomorphata</taxon>
        <taxon>Ovalentaria</taxon>
        <taxon>Atherinomorphae</taxon>
        <taxon>Cyprinodontiformes</taxon>
        <taxon>Poeciliidae</taxon>
        <taxon>Poeciliinae</taxon>
        <taxon>Poecilia</taxon>
    </lineage>
</organism>
<dbReference type="Pfam" id="PF09172">
    <property type="entry name" value="Vit_open_b-sht"/>
    <property type="match status" value="1"/>
</dbReference>
<evidence type="ECO:0000256" key="8">
    <source>
        <dbReference type="SAM" id="SignalP"/>
    </source>
</evidence>
<keyword evidence="1" id="KW-0597">Phosphoprotein</keyword>
<dbReference type="Pfam" id="PF09175">
    <property type="entry name" value="Vit_b-sht_shell"/>
    <property type="match status" value="1"/>
</dbReference>
<dbReference type="SMART" id="SM00638">
    <property type="entry name" value="LPD_N"/>
    <property type="match status" value="1"/>
</dbReference>
<dbReference type="GO" id="GO:0005319">
    <property type="term" value="F:lipid transporter activity"/>
    <property type="evidence" value="ECO:0007669"/>
    <property type="project" value="InterPro"/>
</dbReference>
<feature type="signal peptide" evidence="8">
    <location>
        <begin position="1"/>
        <end position="15"/>
    </location>
</feature>
<dbReference type="OMA" id="AFMILFD"/>
<dbReference type="STRING" id="8081.ENSPREP00000020196"/>
<feature type="region of interest" description="Disordered" evidence="7">
    <location>
        <begin position="1034"/>
        <end position="1054"/>
    </location>
</feature>
<evidence type="ECO:0000313" key="10">
    <source>
        <dbReference type="Ensembl" id="ENSPREP00000020196.1"/>
    </source>
</evidence>
<keyword evidence="3" id="KW-0758">Storage protein</keyword>
<dbReference type="GO" id="GO:0032355">
    <property type="term" value="P:response to estradiol"/>
    <property type="evidence" value="ECO:0007669"/>
    <property type="project" value="TreeGrafter"/>
</dbReference>
<dbReference type="Gene3D" id="1.25.10.20">
    <property type="entry name" value="Vitellinogen, superhelical"/>
    <property type="match status" value="1"/>
</dbReference>
<reference evidence="11" key="1">
    <citation type="submission" date="2013-11" db="EMBL/GenBank/DDBJ databases">
        <title>The genomic landscape of the Guanapo guppy.</title>
        <authorList>
            <person name="Kuenstner A."/>
            <person name="Dreyer C."/>
        </authorList>
    </citation>
    <scope>NUCLEOTIDE SEQUENCE</scope>
    <source>
        <strain evidence="11">Guanapo</strain>
    </source>
</reference>
<sequence length="1264" mass="142905">MRGLLLCCLAALATSQNLRYDISLDPKKTYEYKYEGEVKFGLGKTNLAESGVRITCKATITGASPQQFLLQVSELAFAEYNGFEGKDDFVPSPKVTKRLTSELAQPFMFMYTKGHVSDIRASAKVSTTVVNIIRGILSFFQLTVKTTQNIYELKEIGIHGNCESNYAIEENEETKDWIITKVVDVTNCKEKAAMNRGMATAKADQLSKERGESVFSNMKYNYTIKPTPEGGLITTAHGFEEQHFSAFNVKGGSFKMEAMKDLVLLSVNDTHRARTYGPMEIKGNIVYKFEDVNINIPMMMQNLDNPVPKAMELIKRLSEANTGHVDNATTEDSMKLYHLMRVIPYEGLENMWKQLAENPKYRRWFLDSVVEAADVRVLNFMETRFKANDLTPFEAMHTILMAFHHLQVTPNLIEMAKVFLKLPFSKSNTYLWHTVALSYGSLVNKYCVYYVPCLVTAAQPLMDMATEALRSGNKEEMLLALKALGNAGHPGSMKTIMRFIPGVAVTPVDLPLWVQTEAVQAMRLMSTRDPHGVQDVTLTIFLQKHVPSEVRMHAFKILLRTKPSMALVSTVTARLLEETDLQVASFAYSYLHDLASSRTPDNHFLSIASSLAVKILAPRFGRLSYFCSKAKHADWFDDRWLTGVTSELFMLRNASNIIPSELVSSEKIHIIGRIIELLELGIRADGLKELFGDSIPGFKGDFSMSDLMAIYRVLQRWERLDNNKPVISVYSRITGQEWFFADLSKDTLRNIINAFSRAAGKSSPLWALMESLQRGISWDYTRAFLVLEARYFEATSLGLPVEISKYYNTITACNFKAKVTVNPPLTESIAQLLNSETTVETDGYAGSTKDFWVFYGTNTKFFQSGSELKIKRPLAVPWKLSAKINMPEKKFELDFPPSKEEIELLSIRSDLYAASRNIEEPDAGKMTPMMSPSDVPSPDVLKPYIWHPTSKMCYEYNMYGVGFCMEYDLKRQYYHEEYPLYYFLGCSSMAFRIIPAQTTKAVEKIHFELDVGPSKHPMSAIQLLETVRRLSKEATQQTDLSSDSSERDRDRNHTILLEDSTTKAVFNIKAFAICENQKAEGYDAVMYHTPEANIKNAQLIVSQVEGNTNWKMCVDTSLDAKAKAHITWGDNCQAYDMSMEAAATYVNGSKPELKAKVKWSRISEYMTELGKRIERYVPGVALLYGFSQKNERNPEKEVSASVLAGWTDSIDVEIKLPEKNCRAQMGARCLMYHCGQTTAAKTSILSLLPDCCQFPNYQFVRACY</sequence>
<dbReference type="SMART" id="SM01169">
    <property type="entry name" value="DUF1943"/>
    <property type="match status" value="1"/>
</dbReference>
<dbReference type="InterPro" id="IPR050733">
    <property type="entry name" value="Vitellogenin/Apolipophorin"/>
</dbReference>
<evidence type="ECO:0000313" key="11">
    <source>
        <dbReference type="Proteomes" id="UP000242638"/>
    </source>
</evidence>
<dbReference type="GO" id="GO:0071391">
    <property type="term" value="P:cellular response to estrogen stimulus"/>
    <property type="evidence" value="ECO:0007669"/>
    <property type="project" value="TreeGrafter"/>
</dbReference>
<dbReference type="InterPro" id="IPR015817">
    <property type="entry name" value="Vitellinogen_open_b-sht_sub1"/>
</dbReference>
<evidence type="ECO:0000256" key="5">
    <source>
        <dbReference type="ARBA" id="ARBA00023180"/>
    </source>
</evidence>